<evidence type="ECO:0000313" key="4">
    <source>
        <dbReference type="EMBL" id="KAK8101000.1"/>
    </source>
</evidence>
<dbReference type="Pfam" id="PF11807">
    <property type="entry name" value="UstYa"/>
    <property type="match status" value="1"/>
</dbReference>
<comment type="caution">
    <text evidence="4">The sequence shown here is derived from an EMBL/GenBank/DDBJ whole genome shotgun (WGS) entry which is preliminary data.</text>
</comment>
<feature type="region of interest" description="Disordered" evidence="2">
    <location>
        <begin position="194"/>
        <end position="214"/>
    </location>
</feature>
<dbReference type="GO" id="GO:0043386">
    <property type="term" value="P:mycotoxin biosynthetic process"/>
    <property type="evidence" value="ECO:0007669"/>
    <property type="project" value="InterPro"/>
</dbReference>
<keyword evidence="3" id="KW-1133">Transmembrane helix</keyword>
<accession>A0AAW0QEC3</accession>
<comment type="similarity">
    <text evidence="1">Belongs to the ustYa family.</text>
</comment>
<feature type="compositionally biased region" description="Basic and acidic residues" evidence="2">
    <location>
        <begin position="204"/>
        <end position="214"/>
    </location>
</feature>
<organism evidence="4 5">
    <name type="scientific">Apiospora kogelbergensis</name>
    <dbReference type="NCBI Taxonomy" id="1337665"/>
    <lineage>
        <taxon>Eukaryota</taxon>
        <taxon>Fungi</taxon>
        <taxon>Dikarya</taxon>
        <taxon>Ascomycota</taxon>
        <taxon>Pezizomycotina</taxon>
        <taxon>Sordariomycetes</taxon>
        <taxon>Xylariomycetidae</taxon>
        <taxon>Amphisphaeriales</taxon>
        <taxon>Apiosporaceae</taxon>
        <taxon>Apiospora</taxon>
    </lineage>
</organism>
<keyword evidence="3" id="KW-0812">Transmembrane</keyword>
<protein>
    <recommendedName>
        <fullName evidence="6">Tat pathway signal sequence</fullName>
    </recommendedName>
</protein>
<dbReference type="InterPro" id="IPR021765">
    <property type="entry name" value="UstYa-like"/>
</dbReference>
<reference evidence="4 5" key="1">
    <citation type="submission" date="2023-01" db="EMBL/GenBank/DDBJ databases">
        <title>Analysis of 21 Apiospora genomes using comparative genomics revels a genus with tremendous synthesis potential of carbohydrate active enzymes and secondary metabolites.</title>
        <authorList>
            <person name="Sorensen T."/>
        </authorList>
    </citation>
    <scope>NUCLEOTIDE SEQUENCE [LARGE SCALE GENOMIC DNA]</scope>
    <source>
        <strain evidence="4 5">CBS 117206</strain>
    </source>
</reference>
<evidence type="ECO:0000313" key="5">
    <source>
        <dbReference type="Proteomes" id="UP001392437"/>
    </source>
</evidence>
<sequence>MASYAANIYDPLGSPDIDANEDVGFLSERRHALHPSRKSTARTYVVITAINTLFFIISCVMCGTWYYNVYLRKNGGLRQASSYSPILDLLDLDMSVQTMNGTLFRPKDGGSIARQMPNPDSDAIWSEYELTRYFPVTSAQIRALGKDPATTAKLEDEDWGLGDDSYVTILDVYHQLHCLNTLRQLAYPEYYSNSTHPHSATTGSEKRGGEKEKTTKSEILATHVNHCVDMLMQAIQCSGNVNLITMHWVEEQPYPFPDMSVNRQCINFERLSQWRKENTLDMGKYVKTMRKKEDKHYHQLKAPDAYYKYYMPDAVNPNHLNGANPGEDFNL</sequence>
<proteinExistence type="inferred from homology"/>
<evidence type="ECO:0008006" key="6">
    <source>
        <dbReference type="Google" id="ProtNLM"/>
    </source>
</evidence>
<evidence type="ECO:0000256" key="2">
    <source>
        <dbReference type="SAM" id="MobiDB-lite"/>
    </source>
</evidence>
<dbReference type="PANTHER" id="PTHR33365">
    <property type="entry name" value="YALI0B05434P"/>
    <property type="match status" value="1"/>
</dbReference>
<keyword evidence="3" id="KW-0472">Membrane</keyword>
<feature type="transmembrane region" description="Helical" evidence="3">
    <location>
        <begin position="44"/>
        <end position="67"/>
    </location>
</feature>
<dbReference type="EMBL" id="JAQQWP010000009">
    <property type="protein sequence ID" value="KAK8101000.1"/>
    <property type="molecule type" value="Genomic_DNA"/>
</dbReference>
<dbReference type="Proteomes" id="UP001392437">
    <property type="component" value="Unassembled WGS sequence"/>
</dbReference>
<keyword evidence="5" id="KW-1185">Reference proteome</keyword>
<dbReference type="AlphaFoldDB" id="A0AAW0QEC3"/>
<evidence type="ECO:0000256" key="1">
    <source>
        <dbReference type="ARBA" id="ARBA00035112"/>
    </source>
</evidence>
<evidence type="ECO:0000256" key="3">
    <source>
        <dbReference type="SAM" id="Phobius"/>
    </source>
</evidence>
<gene>
    <name evidence="4" type="ORF">PG999_011374</name>
</gene>
<dbReference type="PANTHER" id="PTHR33365:SF14">
    <property type="entry name" value="TAT PATHWAY SIGNAL SEQUENCE"/>
    <property type="match status" value="1"/>
</dbReference>
<name>A0AAW0QEC3_9PEZI</name>